<protein>
    <submittedName>
        <fullName evidence="5">AsnC family transcriptional regulator</fullName>
    </submittedName>
</protein>
<dbReference type="CDD" id="cd00090">
    <property type="entry name" value="HTH_ARSR"/>
    <property type="match status" value="1"/>
</dbReference>
<evidence type="ECO:0000313" key="6">
    <source>
        <dbReference type="Proteomes" id="UP000612362"/>
    </source>
</evidence>
<dbReference type="Gene3D" id="3.30.70.920">
    <property type="match status" value="1"/>
</dbReference>
<dbReference type="InterPro" id="IPR019885">
    <property type="entry name" value="Tscrpt_reg_HTH_AsnC-type_CS"/>
</dbReference>
<dbReference type="RefSeq" id="WP_220191723.1">
    <property type="nucleotide sequence ID" value="NZ_BNJF01000001.1"/>
</dbReference>
<dbReference type="InterPro" id="IPR019888">
    <property type="entry name" value="Tscrpt_reg_AsnC-like"/>
</dbReference>
<dbReference type="GO" id="GO:0043200">
    <property type="term" value="P:response to amino acid"/>
    <property type="evidence" value="ECO:0007669"/>
    <property type="project" value="TreeGrafter"/>
</dbReference>
<name>A0A8J3HWI5_9CHLR</name>
<dbReference type="PRINTS" id="PR00033">
    <property type="entry name" value="HTHASNC"/>
</dbReference>
<accession>A0A8J3HWI5</accession>
<evidence type="ECO:0000256" key="2">
    <source>
        <dbReference type="ARBA" id="ARBA00023125"/>
    </source>
</evidence>
<dbReference type="SUPFAM" id="SSF46785">
    <property type="entry name" value="Winged helix' DNA-binding domain"/>
    <property type="match status" value="1"/>
</dbReference>
<dbReference type="InterPro" id="IPR019887">
    <property type="entry name" value="Tscrpt_reg_AsnC/Lrp_C"/>
</dbReference>
<evidence type="ECO:0000313" key="5">
    <source>
        <dbReference type="EMBL" id="GHO42143.1"/>
    </source>
</evidence>
<feature type="domain" description="HTH asnC-type" evidence="4">
    <location>
        <begin position="20"/>
        <end position="81"/>
    </location>
</feature>
<sequence length="173" mass="19356">MAQDLKGKKLFTYTASSGVIDAVNKRVLEELQREPRLTMSELGRRIGMSSPAVTERVRRLEEVGVIRGYRLDLNPAALGLPIAAYIRIRPNSGQLPRIAELAQQIPEVVECHRITGEDCFIVKAYIPAIDQLDRLLDSFLLYGSTTTSLIQSSPVPLRPPPFPEDLWLEETSN</sequence>
<dbReference type="AlphaFoldDB" id="A0A8J3HWI5"/>
<evidence type="ECO:0000259" key="4">
    <source>
        <dbReference type="PROSITE" id="PS50956"/>
    </source>
</evidence>
<dbReference type="Pfam" id="PF01037">
    <property type="entry name" value="AsnC_trans_reg"/>
    <property type="match status" value="1"/>
</dbReference>
<keyword evidence="3" id="KW-0804">Transcription</keyword>
<dbReference type="SUPFAM" id="SSF54909">
    <property type="entry name" value="Dimeric alpha+beta barrel"/>
    <property type="match status" value="1"/>
</dbReference>
<organism evidence="5 6">
    <name type="scientific">Ktedonospora formicarum</name>
    <dbReference type="NCBI Taxonomy" id="2778364"/>
    <lineage>
        <taxon>Bacteria</taxon>
        <taxon>Bacillati</taxon>
        <taxon>Chloroflexota</taxon>
        <taxon>Ktedonobacteria</taxon>
        <taxon>Ktedonobacterales</taxon>
        <taxon>Ktedonobacteraceae</taxon>
        <taxon>Ktedonospora</taxon>
    </lineage>
</organism>
<dbReference type="InterPro" id="IPR036390">
    <property type="entry name" value="WH_DNA-bd_sf"/>
</dbReference>
<reference evidence="5" key="1">
    <citation type="submission" date="2020-10" db="EMBL/GenBank/DDBJ databases">
        <title>Taxonomic study of unclassified bacteria belonging to the class Ktedonobacteria.</title>
        <authorList>
            <person name="Yabe S."/>
            <person name="Wang C.M."/>
            <person name="Zheng Y."/>
            <person name="Sakai Y."/>
            <person name="Cavaletti L."/>
            <person name="Monciardini P."/>
            <person name="Donadio S."/>
        </authorList>
    </citation>
    <scope>NUCLEOTIDE SEQUENCE</scope>
    <source>
        <strain evidence="5">SOSP1-1</strain>
    </source>
</reference>
<dbReference type="SMART" id="SM00344">
    <property type="entry name" value="HTH_ASNC"/>
    <property type="match status" value="1"/>
</dbReference>
<dbReference type="PANTHER" id="PTHR30154:SF53">
    <property type="entry name" value="HTH-TYPE TRANSCRIPTIONAL REGULATOR LRPC"/>
    <property type="match status" value="1"/>
</dbReference>
<keyword evidence="2" id="KW-0238">DNA-binding</keyword>
<keyword evidence="6" id="KW-1185">Reference proteome</keyword>
<dbReference type="GO" id="GO:0005829">
    <property type="term" value="C:cytosol"/>
    <property type="evidence" value="ECO:0007669"/>
    <property type="project" value="TreeGrafter"/>
</dbReference>
<dbReference type="InterPro" id="IPR036388">
    <property type="entry name" value="WH-like_DNA-bd_sf"/>
</dbReference>
<dbReference type="FunFam" id="1.10.10.10:FF:000186">
    <property type="entry name" value="AsnC family transcriptional regulator"/>
    <property type="match status" value="1"/>
</dbReference>
<comment type="caution">
    <text evidence="5">The sequence shown here is derived from an EMBL/GenBank/DDBJ whole genome shotgun (WGS) entry which is preliminary data.</text>
</comment>
<dbReference type="InterPro" id="IPR000485">
    <property type="entry name" value="AsnC-type_HTH_dom"/>
</dbReference>
<dbReference type="PANTHER" id="PTHR30154">
    <property type="entry name" value="LEUCINE-RESPONSIVE REGULATORY PROTEIN"/>
    <property type="match status" value="1"/>
</dbReference>
<dbReference type="Gene3D" id="1.10.10.10">
    <property type="entry name" value="Winged helix-like DNA-binding domain superfamily/Winged helix DNA-binding domain"/>
    <property type="match status" value="1"/>
</dbReference>
<dbReference type="PROSITE" id="PS50956">
    <property type="entry name" value="HTH_ASNC_2"/>
    <property type="match status" value="1"/>
</dbReference>
<proteinExistence type="predicted"/>
<dbReference type="InterPro" id="IPR011008">
    <property type="entry name" value="Dimeric_a/b-barrel"/>
</dbReference>
<dbReference type="Proteomes" id="UP000612362">
    <property type="component" value="Unassembled WGS sequence"/>
</dbReference>
<dbReference type="PROSITE" id="PS00519">
    <property type="entry name" value="HTH_ASNC_1"/>
    <property type="match status" value="1"/>
</dbReference>
<dbReference type="EMBL" id="BNJF01000001">
    <property type="protein sequence ID" value="GHO42143.1"/>
    <property type="molecule type" value="Genomic_DNA"/>
</dbReference>
<evidence type="ECO:0000256" key="1">
    <source>
        <dbReference type="ARBA" id="ARBA00023015"/>
    </source>
</evidence>
<evidence type="ECO:0000256" key="3">
    <source>
        <dbReference type="ARBA" id="ARBA00023163"/>
    </source>
</evidence>
<gene>
    <name evidence="5" type="ORF">KSX_03060</name>
</gene>
<keyword evidence="1" id="KW-0805">Transcription regulation</keyword>
<dbReference type="Pfam" id="PF13412">
    <property type="entry name" value="HTH_24"/>
    <property type="match status" value="1"/>
</dbReference>
<dbReference type="GO" id="GO:0043565">
    <property type="term" value="F:sequence-specific DNA binding"/>
    <property type="evidence" value="ECO:0007669"/>
    <property type="project" value="InterPro"/>
</dbReference>
<dbReference type="InterPro" id="IPR011991">
    <property type="entry name" value="ArsR-like_HTH"/>
</dbReference>